<dbReference type="EMBL" id="MU251597">
    <property type="protein sequence ID" value="KAG9231522.1"/>
    <property type="molecule type" value="Genomic_DNA"/>
</dbReference>
<evidence type="ECO:0000313" key="2">
    <source>
        <dbReference type="EMBL" id="KAG9231522.1"/>
    </source>
</evidence>
<dbReference type="Proteomes" id="UP000824998">
    <property type="component" value="Unassembled WGS sequence"/>
</dbReference>
<dbReference type="OrthoDB" id="3554974at2759"/>
<sequence>MDDPGDPLTAKRGRPSLVDSAFEEHRKTITRLWHAENQKLPNVIQLMKRQHGFSATRKQYKKRLNAWGLWKNIRRCEIPHLARIKVHRDAVCKSTRFKLHGVDVDVTKIDRWIKAQRKKLGDDGFMSSIQTEVSTPPEIVYDTEGEGDSASHPEALDESYEDKSASMDSTCVDRHIAVVTLFSNIRPPNALQIPEEILRTIRNYFDTQFGSESLRGISYHGNEKTLVDGRRQLESAFALLDPVLREESPLLLPYLICLHRHIHTSEAGLRLSCTLWDYTQRLSYIVLGSKHPLTRILAHLGDATVFREQHGQSELIARFVANQLETRGDCRNSTNFKTAEAYVIASRIEAEATPTLAEANLQKLLEKLTLQDRALDSPTLNLATIELAYNLHRQNRDQEAKVMLTKLEADQNGLSLNDHLIRSRRLLSVIEAREESWEDGDCLHSEKIEPTSAFYPRGPCTECHSGHHWGSLMRFESPFHNREIRRPICRPCARPSS</sequence>
<dbReference type="PANTHER" id="PTHR38788:SF3">
    <property type="entry name" value="CLR5 DOMAIN-CONTAINING PROTEIN"/>
    <property type="match status" value="1"/>
</dbReference>
<dbReference type="AlphaFoldDB" id="A0A9P8C2X0"/>
<proteinExistence type="predicted"/>
<dbReference type="InterPro" id="IPR025676">
    <property type="entry name" value="Clr5_dom"/>
</dbReference>
<name>A0A9P8C2X0_9HELO</name>
<protein>
    <recommendedName>
        <fullName evidence="1">Clr5 domain-containing protein</fullName>
    </recommendedName>
</protein>
<gene>
    <name evidence="2" type="ORF">BJ875DRAFT_444025</name>
</gene>
<dbReference type="PANTHER" id="PTHR38788">
    <property type="entry name" value="CLR5 DOMAIN-CONTAINING PROTEIN"/>
    <property type="match status" value="1"/>
</dbReference>
<keyword evidence="3" id="KW-1185">Reference proteome</keyword>
<evidence type="ECO:0000259" key="1">
    <source>
        <dbReference type="Pfam" id="PF14420"/>
    </source>
</evidence>
<evidence type="ECO:0000313" key="3">
    <source>
        <dbReference type="Proteomes" id="UP000824998"/>
    </source>
</evidence>
<dbReference type="Pfam" id="PF14420">
    <property type="entry name" value="Clr5"/>
    <property type="match status" value="1"/>
</dbReference>
<organism evidence="2 3">
    <name type="scientific">Amylocarpus encephaloides</name>
    <dbReference type="NCBI Taxonomy" id="45428"/>
    <lineage>
        <taxon>Eukaryota</taxon>
        <taxon>Fungi</taxon>
        <taxon>Dikarya</taxon>
        <taxon>Ascomycota</taxon>
        <taxon>Pezizomycotina</taxon>
        <taxon>Leotiomycetes</taxon>
        <taxon>Helotiales</taxon>
        <taxon>Helotiales incertae sedis</taxon>
        <taxon>Amylocarpus</taxon>
    </lineage>
</organism>
<comment type="caution">
    <text evidence="2">The sequence shown here is derived from an EMBL/GenBank/DDBJ whole genome shotgun (WGS) entry which is preliminary data.</text>
</comment>
<feature type="domain" description="Clr5" evidence="1">
    <location>
        <begin position="21"/>
        <end position="69"/>
    </location>
</feature>
<accession>A0A9P8C2X0</accession>
<reference evidence="2" key="1">
    <citation type="journal article" date="2021" name="IMA Fungus">
        <title>Genomic characterization of three marine fungi, including Emericellopsis atlantica sp. nov. with signatures of a generalist lifestyle and marine biomass degradation.</title>
        <authorList>
            <person name="Hagestad O.C."/>
            <person name="Hou L."/>
            <person name="Andersen J.H."/>
            <person name="Hansen E.H."/>
            <person name="Altermark B."/>
            <person name="Li C."/>
            <person name="Kuhnert E."/>
            <person name="Cox R.J."/>
            <person name="Crous P.W."/>
            <person name="Spatafora J.W."/>
            <person name="Lail K."/>
            <person name="Amirebrahimi M."/>
            <person name="Lipzen A."/>
            <person name="Pangilinan J."/>
            <person name="Andreopoulos W."/>
            <person name="Hayes R.D."/>
            <person name="Ng V."/>
            <person name="Grigoriev I.V."/>
            <person name="Jackson S.A."/>
            <person name="Sutton T.D.S."/>
            <person name="Dobson A.D.W."/>
            <person name="Rama T."/>
        </authorList>
    </citation>
    <scope>NUCLEOTIDE SEQUENCE</scope>
    <source>
        <strain evidence="2">TRa018bII</strain>
    </source>
</reference>